<dbReference type="RefSeq" id="XP_056057967.1">
    <property type="nucleotide sequence ID" value="XM_056199526.1"/>
</dbReference>
<reference evidence="2" key="1">
    <citation type="journal article" date="2023" name="Access Microbiol">
        <title>De-novo genome assembly for Akanthomyces muscarius, a biocontrol agent of insect agricultural pests.</title>
        <authorList>
            <person name="Erdos Z."/>
            <person name="Studholme D.J."/>
            <person name="Raymond B."/>
            <person name="Sharma M."/>
        </authorList>
    </citation>
    <scope>NUCLEOTIDE SEQUENCE</scope>
    <source>
        <strain evidence="2">Ve6</strain>
    </source>
</reference>
<proteinExistence type="predicted"/>
<evidence type="ECO:0000313" key="3">
    <source>
        <dbReference type="Proteomes" id="UP001144673"/>
    </source>
</evidence>
<keyword evidence="3" id="KW-1185">Reference proteome</keyword>
<keyword evidence="1" id="KW-1133">Transmembrane helix</keyword>
<evidence type="ECO:0000256" key="1">
    <source>
        <dbReference type="SAM" id="Phobius"/>
    </source>
</evidence>
<sequence length="186" mass="21085">MDPSSLTWHLFCQATIRFCFAIAQTRATYVLATSYRTWMTIVIGLLLLLWVVGGTVLWQSPSLSLLPGLAHLVFGLVMANYYLEKRRDSNKTKNSRTDFFWPFVFPAAAATISFFLGVLAWFNKPVDHQFAILYMLTVFILVPAMIHEHTAGLSRVPNLHIVVAFQSPLDLTCQRFGQEDPEKRSG</sequence>
<organism evidence="2 3">
    <name type="scientific">Akanthomyces muscarius</name>
    <name type="common">Entomopathogenic fungus</name>
    <name type="synonym">Lecanicillium muscarium</name>
    <dbReference type="NCBI Taxonomy" id="2231603"/>
    <lineage>
        <taxon>Eukaryota</taxon>
        <taxon>Fungi</taxon>
        <taxon>Dikarya</taxon>
        <taxon>Ascomycota</taxon>
        <taxon>Pezizomycotina</taxon>
        <taxon>Sordariomycetes</taxon>
        <taxon>Hypocreomycetidae</taxon>
        <taxon>Hypocreales</taxon>
        <taxon>Cordycipitaceae</taxon>
        <taxon>Akanthomyces</taxon>
    </lineage>
</organism>
<name>A0A9W8QMW6_AKAMU</name>
<comment type="caution">
    <text evidence="2">The sequence shown here is derived from an EMBL/GenBank/DDBJ whole genome shotgun (WGS) entry which is preliminary data.</text>
</comment>
<keyword evidence="1" id="KW-0812">Transmembrane</keyword>
<accession>A0A9W8QMW6</accession>
<evidence type="ECO:0000313" key="2">
    <source>
        <dbReference type="EMBL" id="KAJ4161583.1"/>
    </source>
</evidence>
<gene>
    <name evidence="2" type="ORF">LMH87_007614</name>
</gene>
<feature type="transmembrane region" description="Helical" evidence="1">
    <location>
        <begin position="35"/>
        <end position="58"/>
    </location>
</feature>
<dbReference type="GeneID" id="80894773"/>
<dbReference type="Proteomes" id="UP001144673">
    <property type="component" value="Unassembled WGS sequence"/>
</dbReference>
<dbReference type="AlphaFoldDB" id="A0A9W8QMW6"/>
<protein>
    <submittedName>
        <fullName evidence="2">Uncharacterized protein</fullName>
    </submittedName>
</protein>
<feature type="transmembrane region" description="Helical" evidence="1">
    <location>
        <begin position="128"/>
        <end position="146"/>
    </location>
</feature>
<dbReference type="KEGG" id="amus:LMH87_007614"/>
<feature type="transmembrane region" description="Helical" evidence="1">
    <location>
        <begin position="64"/>
        <end position="83"/>
    </location>
</feature>
<dbReference type="EMBL" id="JAJHUN010000002">
    <property type="protein sequence ID" value="KAJ4161583.1"/>
    <property type="molecule type" value="Genomic_DNA"/>
</dbReference>
<feature type="transmembrane region" description="Helical" evidence="1">
    <location>
        <begin position="103"/>
        <end position="122"/>
    </location>
</feature>
<keyword evidence="1" id="KW-0472">Membrane</keyword>